<proteinExistence type="predicted"/>
<protein>
    <submittedName>
        <fullName evidence="3">Uncharacterized protein</fullName>
    </submittedName>
</protein>
<evidence type="ECO:0000313" key="5">
    <source>
        <dbReference type="Proteomes" id="UP000494256"/>
    </source>
</evidence>
<dbReference type="Proteomes" id="UP000494256">
    <property type="component" value="Unassembled WGS sequence"/>
</dbReference>
<gene>
    <name evidence="3" type="ORF">APLA_LOCUS16027</name>
    <name evidence="2" type="ORF">APLA_LOCUS2487</name>
</gene>
<dbReference type="Proteomes" id="UP000494106">
    <property type="component" value="Unassembled WGS sequence"/>
</dbReference>
<dbReference type="AlphaFoldDB" id="A0A8S1BDR9"/>
<evidence type="ECO:0000313" key="4">
    <source>
        <dbReference type="Proteomes" id="UP000494106"/>
    </source>
</evidence>
<accession>A0A8S1BDR9</accession>
<feature type="region of interest" description="Disordered" evidence="1">
    <location>
        <begin position="1"/>
        <end position="21"/>
    </location>
</feature>
<organism evidence="3 5">
    <name type="scientific">Arctia plantaginis</name>
    <name type="common">Wood tiger moth</name>
    <name type="synonym">Phalaena plantaginis</name>
    <dbReference type="NCBI Taxonomy" id="874455"/>
    <lineage>
        <taxon>Eukaryota</taxon>
        <taxon>Metazoa</taxon>
        <taxon>Ecdysozoa</taxon>
        <taxon>Arthropoda</taxon>
        <taxon>Hexapoda</taxon>
        <taxon>Insecta</taxon>
        <taxon>Pterygota</taxon>
        <taxon>Neoptera</taxon>
        <taxon>Endopterygota</taxon>
        <taxon>Lepidoptera</taxon>
        <taxon>Glossata</taxon>
        <taxon>Ditrysia</taxon>
        <taxon>Noctuoidea</taxon>
        <taxon>Erebidae</taxon>
        <taxon>Arctiinae</taxon>
        <taxon>Arctia</taxon>
    </lineage>
</organism>
<evidence type="ECO:0000313" key="2">
    <source>
        <dbReference type="EMBL" id="CAB3225391.1"/>
    </source>
</evidence>
<dbReference type="EMBL" id="CADEBC010000205">
    <property type="protein sequence ID" value="CAB3225391.1"/>
    <property type="molecule type" value="Genomic_DNA"/>
</dbReference>
<reference evidence="4 5" key="1">
    <citation type="submission" date="2020-04" db="EMBL/GenBank/DDBJ databases">
        <authorList>
            <person name="Wallbank WR R."/>
            <person name="Pardo Diaz C."/>
            <person name="Kozak K."/>
            <person name="Martin S."/>
            <person name="Jiggins C."/>
            <person name="Moest M."/>
            <person name="Warren A I."/>
            <person name="Byers J.R.P. K."/>
            <person name="Montejo-Kovacevich G."/>
            <person name="Yen C E."/>
        </authorList>
    </citation>
    <scope>NUCLEOTIDE SEQUENCE [LARGE SCALE GENOMIC DNA]</scope>
</reference>
<sequence length="89" mass="9790">MHEDAPKMSVAHSIVASTSQAKSEIDLEVPMEYVNSTESKPSQSIEMELKIAYVDTNSVPTDDASNMTVLFSVSVFELESAKINWGHEV</sequence>
<comment type="caution">
    <text evidence="3">The sequence shown here is derived from an EMBL/GenBank/DDBJ whole genome shotgun (WGS) entry which is preliminary data.</text>
</comment>
<evidence type="ECO:0000313" key="3">
    <source>
        <dbReference type="EMBL" id="CAB3257981.1"/>
    </source>
</evidence>
<dbReference type="EMBL" id="CADEBD010000588">
    <property type="protein sequence ID" value="CAB3257981.1"/>
    <property type="molecule type" value="Genomic_DNA"/>
</dbReference>
<evidence type="ECO:0000256" key="1">
    <source>
        <dbReference type="SAM" id="MobiDB-lite"/>
    </source>
</evidence>
<keyword evidence="4" id="KW-1185">Reference proteome</keyword>
<dbReference type="OrthoDB" id="7477289at2759"/>
<name>A0A8S1BDR9_ARCPL</name>